<dbReference type="NCBIfam" id="TIGR00208">
    <property type="entry name" value="fliS"/>
    <property type="match status" value="1"/>
</dbReference>
<dbReference type="EMBL" id="WUEK01000001">
    <property type="protein sequence ID" value="MXG87941.1"/>
    <property type="molecule type" value="Genomic_DNA"/>
</dbReference>
<sequence>MNQQHNAYLDASVLTASPARLLVMLCDRLVLDLTRGLDAQRRGDLGTAHRELLHAQEIVLELRSSLRTDDWEGGPGLASLYDFLHLELVRANVTKDAGVTEGCLGLVTDLAATWRQAAMQTVAQTTTAQAV</sequence>
<dbReference type="GO" id="GO:0071973">
    <property type="term" value="P:bacterial-type flagellum-dependent cell motility"/>
    <property type="evidence" value="ECO:0007669"/>
    <property type="project" value="TreeGrafter"/>
</dbReference>
<comment type="caution">
    <text evidence="6">The sequence shown here is derived from an EMBL/GenBank/DDBJ whole genome shotgun (WGS) entry which is preliminary data.</text>
</comment>
<dbReference type="PANTHER" id="PTHR34773">
    <property type="entry name" value="FLAGELLAR SECRETION CHAPERONE FLIS"/>
    <property type="match status" value="1"/>
</dbReference>
<comment type="subcellular location">
    <subcellularLocation>
        <location evidence="1">Cytoplasm</location>
        <location evidence="1">Cytosol</location>
    </subcellularLocation>
</comment>
<dbReference type="RefSeq" id="WP_160873937.1">
    <property type="nucleotide sequence ID" value="NZ_WUEK01000001.1"/>
</dbReference>
<keyword evidence="6" id="KW-0969">Cilium</keyword>
<keyword evidence="5" id="KW-0143">Chaperone</keyword>
<keyword evidence="6" id="KW-0282">Flagellum</keyword>
<proteinExistence type="inferred from homology"/>
<evidence type="ECO:0000313" key="7">
    <source>
        <dbReference type="Proteomes" id="UP000473325"/>
    </source>
</evidence>
<evidence type="ECO:0000256" key="1">
    <source>
        <dbReference type="ARBA" id="ARBA00004514"/>
    </source>
</evidence>
<protein>
    <submittedName>
        <fullName evidence="6">Flagellar export chaperone FliS</fullName>
    </submittedName>
</protein>
<dbReference type="InterPro" id="IPR003713">
    <property type="entry name" value="FliS"/>
</dbReference>
<dbReference type="CDD" id="cd16098">
    <property type="entry name" value="FliS"/>
    <property type="match status" value="1"/>
</dbReference>
<dbReference type="GO" id="GO:0005829">
    <property type="term" value="C:cytosol"/>
    <property type="evidence" value="ECO:0007669"/>
    <property type="project" value="UniProtKB-SubCell"/>
</dbReference>
<dbReference type="Gene3D" id="1.20.120.340">
    <property type="entry name" value="Flagellar protein FliS"/>
    <property type="match status" value="1"/>
</dbReference>
<name>A0A6L7EWJ4_9ACTN</name>
<keyword evidence="4" id="KW-1005">Bacterial flagellum biogenesis</keyword>
<dbReference type="Pfam" id="PF02561">
    <property type="entry name" value="FliS"/>
    <property type="match status" value="1"/>
</dbReference>
<accession>A0A6L7EWJ4</accession>
<dbReference type="GO" id="GO:0044780">
    <property type="term" value="P:bacterial-type flagellum assembly"/>
    <property type="evidence" value="ECO:0007669"/>
    <property type="project" value="InterPro"/>
</dbReference>
<dbReference type="SUPFAM" id="SSF101116">
    <property type="entry name" value="Flagellar export chaperone FliS"/>
    <property type="match status" value="1"/>
</dbReference>
<dbReference type="Proteomes" id="UP000473325">
    <property type="component" value="Unassembled WGS sequence"/>
</dbReference>
<keyword evidence="7" id="KW-1185">Reference proteome</keyword>
<keyword evidence="6" id="KW-0966">Cell projection</keyword>
<keyword evidence="3" id="KW-0963">Cytoplasm</keyword>
<evidence type="ECO:0000313" key="6">
    <source>
        <dbReference type="EMBL" id="MXG87941.1"/>
    </source>
</evidence>
<reference evidence="6 7" key="1">
    <citation type="submission" date="2019-12" db="EMBL/GenBank/DDBJ databases">
        <authorList>
            <person name="Kun Z."/>
        </authorList>
    </citation>
    <scope>NUCLEOTIDE SEQUENCE [LARGE SCALE GENOMIC DNA]</scope>
    <source>
        <strain evidence="6 7">YIM 123512</strain>
    </source>
</reference>
<evidence type="ECO:0000256" key="4">
    <source>
        <dbReference type="ARBA" id="ARBA00022795"/>
    </source>
</evidence>
<evidence type="ECO:0000256" key="3">
    <source>
        <dbReference type="ARBA" id="ARBA00022490"/>
    </source>
</evidence>
<organism evidence="6 7">
    <name type="scientific">Nocardioides flavescens</name>
    <dbReference type="NCBI Taxonomy" id="2691959"/>
    <lineage>
        <taxon>Bacteria</taxon>
        <taxon>Bacillati</taxon>
        <taxon>Actinomycetota</taxon>
        <taxon>Actinomycetes</taxon>
        <taxon>Propionibacteriales</taxon>
        <taxon>Nocardioidaceae</taxon>
        <taxon>Nocardioides</taxon>
    </lineage>
</organism>
<evidence type="ECO:0000256" key="5">
    <source>
        <dbReference type="ARBA" id="ARBA00023186"/>
    </source>
</evidence>
<dbReference type="PANTHER" id="PTHR34773:SF1">
    <property type="entry name" value="FLAGELLAR SECRETION CHAPERONE FLIS"/>
    <property type="match status" value="1"/>
</dbReference>
<gene>
    <name evidence="6" type="primary">fliS</name>
    <name evidence="6" type="ORF">GRQ65_00065</name>
</gene>
<evidence type="ECO:0000256" key="2">
    <source>
        <dbReference type="ARBA" id="ARBA00008787"/>
    </source>
</evidence>
<comment type="similarity">
    <text evidence="2">Belongs to the FliS family.</text>
</comment>
<dbReference type="InterPro" id="IPR036584">
    <property type="entry name" value="FliS_sf"/>
</dbReference>
<dbReference type="AlphaFoldDB" id="A0A6L7EWJ4"/>